<keyword evidence="2" id="KW-0315">Glutamine amidotransferase</keyword>
<evidence type="ECO:0000256" key="4">
    <source>
        <dbReference type="ARBA" id="ARBA00047683"/>
    </source>
</evidence>
<comment type="caution">
    <text evidence="7">The sequence shown here is derived from an EMBL/GenBank/DDBJ whole genome shotgun (WGS) entry which is preliminary data.</text>
</comment>
<dbReference type="InterPro" id="IPR017926">
    <property type="entry name" value="GATASE"/>
</dbReference>
<evidence type="ECO:0000256" key="2">
    <source>
        <dbReference type="ARBA" id="ARBA00022962"/>
    </source>
</evidence>
<dbReference type="Pfam" id="PF00117">
    <property type="entry name" value="GATase"/>
    <property type="match status" value="1"/>
</dbReference>
<dbReference type="InterPro" id="IPR015890">
    <property type="entry name" value="Chorismate_C"/>
</dbReference>
<dbReference type="Gene3D" id="3.40.50.880">
    <property type="match status" value="1"/>
</dbReference>
<organism evidence="7 8">
    <name type="scientific">Dactylosporangium salmoneum</name>
    <dbReference type="NCBI Taxonomy" id="53361"/>
    <lineage>
        <taxon>Bacteria</taxon>
        <taxon>Bacillati</taxon>
        <taxon>Actinomycetota</taxon>
        <taxon>Actinomycetes</taxon>
        <taxon>Micromonosporales</taxon>
        <taxon>Micromonosporaceae</taxon>
        <taxon>Dactylosporangium</taxon>
    </lineage>
</organism>
<gene>
    <name evidence="7" type="primary">phzE_1</name>
    <name evidence="7" type="ORF">GCM10010170_018130</name>
</gene>
<dbReference type="PRINTS" id="PR00097">
    <property type="entry name" value="ANTSNTHASEII"/>
</dbReference>
<accession>A0ABP5SRP6</accession>
<dbReference type="PROSITE" id="PS51273">
    <property type="entry name" value="GATASE_TYPE_1"/>
    <property type="match status" value="1"/>
</dbReference>
<comment type="catalytic activity">
    <reaction evidence="4">
        <text>chorismate + L-glutamine = anthranilate + pyruvate + L-glutamate + H(+)</text>
        <dbReference type="Rhea" id="RHEA:21732"/>
        <dbReference type="ChEBI" id="CHEBI:15361"/>
        <dbReference type="ChEBI" id="CHEBI:15378"/>
        <dbReference type="ChEBI" id="CHEBI:16567"/>
        <dbReference type="ChEBI" id="CHEBI:29748"/>
        <dbReference type="ChEBI" id="CHEBI:29985"/>
        <dbReference type="ChEBI" id="CHEBI:58359"/>
        <dbReference type="EC" id="4.1.3.27"/>
    </reaction>
</comment>
<feature type="domain" description="Glutamine amidotransferase" evidence="5">
    <location>
        <begin position="412"/>
        <end position="595"/>
    </location>
</feature>
<dbReference type="Gene3D" id="3.60.120.10">
    <property type="entry name" value="Anthranilate synthase"/>
    <property type="match status" value="1"/>
</dbReference>
<dbReference type="EC" id="4.1.3.27" evidence="1"/>
<name>A0ABP5SRP6_9ACTN</name>
<dbReference type="Pfam" id="PF00425">
    <property type="entry name" value="Chorismate_bind"/>
    <property type="match status" value="1"/>
</dbReference>
<evidence type="ECO:0000259" key="6">
    <source>
        <dbReference type="Pfam" id="PF00425"/>
    </source>
</evidence>
<dbReference type="InterPro" id="IPR005801">
    <property type="entry name" value="ADC_synthase"/>
</dbReference>
<reference evidence="8" key="1">
    <citation type="journal article" date="2019" name="Int. J. Syst. Evol. Microbiol.">
        <title>The Global Catalogue of Microorganisms (GCM) 10K type strain sequencing project: providing services to taxonomists for standard genome sequencing and annotation.</title>
        <authorList>
            <consortium name="The Broad Institute Genomics Platform"/>
            <consortium name="The Broad Institute Genome Sequencing Center for Infectious Disease"/>
            <person name="Wu L."/>
            <person name="Ma J."/>
        </authorList>
    </citation>
    <scope>NUCLEOTIDE SEQUENCE [LARGE SCALE GENOMIC DNA]</scope>
    <source>
        <strain evidence="8">JCM 3272</strain>
    </source>
</reference>
<keyword evidence="8" id="KW-1185">Reference proteome</keyword>
<dbReference type="PANTHER" id="PTHR11236:SF49">
    <property type="entry name" value="ANTHRANILATE SYNTHASE COMPONENT 1"/>
    <property type="match status" value="1"/>
</dbReference>
<evidence type="ECO:0000256" key="1">
    <source>
        <dbReference type="ARBA" id="ARBA00012266"/>
    </source>
</evidence>
<keyword evidence="3" id="KW-0456">Lyase</keyword>
<dbReference type="EMBL" id="BAAARV010000016">
    <property type="protein sequence ID" value="GAA2337238.1"/>
    <property type="molecule type" value="Genomic_DNA"/>
</dbReference>
<dbReference type="SUPFAM" id="SSF52317">
    <property type="entry name" value="Class I glutamine amidotransferase-like"/>
    <property type="match status" value="1"/>
</dbReference>
<evidence type="ECO:0000313" key="7">
    <source>
        <dbReference type="EMBL" id="GAA2337238.1"/>
    </source>
</evidence>
<dbReference type="InterPro" id="IPR029062">
    <property type="entry name" value="Class_I_gatase-like"/>
</dbReference>
<dbReference type="SUPFAM" id="SSF56322">
    <property type="entry name" value="ADC synthase"/>
    <property type="match status" value="1"/>
</dbReference>
<proteinExistence type="predicted"/>
<dbReference type="InterPro" id="IPR006221">
    <property type="entry name" value="TrpG/PapA_dom"/>
</dbReference>
<dbReference type="PRINTS" id="PR00099">
    <property type="entry name" value="CPSGATASE"/>
</dbReference>
<protein>
    <recommendedName>
        <fullName evidence="1">anthranilate synthase</fullName>
        <ecNumber evidence="1">4.1.3.27</ecNumber>
    </recommendedName>
</protein>
<dbReference type="InterPro" id="IPR019999">
    <property type="entry name" value="Anth_synth_I-like"/>
</dbReference>
<feature type="domain" description="Chorismate-utilising enzyme C-terminal" evidence="6">
    <location>
        <begin position="104"/>
        <end position="357"/>
    </location>
</feature>
<evidence type="ECO:0000313" key="8">
    <source>
        <dbReference type="Proteomes" id="UP001501444"/>
    </source>
</evidence>
<sequence length="609" mass="64680">MPLLDRIAAGDAEAFALIRRGDRVEIRTGAPLGELPDRPVAAEIVAALPYRAIADAGLPCIEDGAPLLAFAAAERADLPVAEALELLPHDPVRVEGGRFDLDDEAYAAIVRRVVAEDIGGGTGSNFVIRRAYRASIPGFSARLALAAFRRLLLAERGAYWTFLVHGGGRTLLGATPEAQARLAGGVAAMNPISGTYRYPPGGPTARGLRRFLADRKETEELYMVADEELKMMARVCPGGARLRGPWLRPMSRLAHTEYVIDGRTALGPAEVLRATMPAPTVTGSPLTAACRVVAARERTGRGHYGGAVALLGPGTLDSALIIRTAEIDADGGLVIGVGATLVRHSDPAAEAAETRVKAAALLAALGQEQDPAAVRRTALPKVEGALRRRNAGLSPFWLGRPVALPPLSGRVLVVDAEDDFTAMLARLTEALGLTVDVDTKLRDGYDAVVVGPGPGDPRDRTDPRIDALHGIVRRLLEERTPMLAVCLGHQVLADECGLPIRRLTEPAQGVPRRVPGFGTVGFYNTFVAVSDAPDRRVNAIHVATVRDGGPERIGILRDARTGAVHALRLAGVRSIQFHVESVLTERGPQILRRLLAEILDPAPGGPEQD</sequence>
<dbReference type="Proteomes" id="UP001501444">
    <property type="component" value="Unassembled WGS sequence"/>
</dbReference>
<dbReference type="CDD" id="cd01743">
    <property type="entry name" value="GATase1_Anthranilate_Synthase"/>
    <property type="match status" value="1"/>
</dbReference>
<dbReference type="PANTHER" id="PTHR11236">
    <property type="entry name" value="AMINOBENZOATE/ANTHRANILATE SYNTHASE"/>
    <property type="match status" value="1"/>
</dbReference>
<dbReference type="PRINTS" id="PR00096">
    <property type="entry name" value="GATASE"/>
</dbReference>
<evidence type="ECO:0000256" key="3">
    <source>
        <dbReference type="ARBA" id="ARBA00023239"/>
    </source>
</evidence>
<evidence type="ECO:0000259" key="5">
    <source>
        <dbReference type="Pfam" id="PF00117"/>
    </source>
</evidence>